<dbReference type="EMBL" id="JABAGD010000101">
    <property type="protein sequence ID" value="NMF07972.1"/>
    <property type="molecule type" value="Genomic_DNA"/>
</dbReference>
<protein>
    <submittedName>
        <fullName evidence="1">Uncharacterized protein</fullName>
    </submittedName>
</protein>
<name>A0A7X9STV0_CLOBE</name>
<organism evidence="1 2">
    <name type="scientific">Clostridium beijerinckii</name>
    <name type="common">Clostridium MP</name>
    <dbReference type="NCBI Taxonomy" id="1520"/>
    <lineage>
        <taxon>Bacteria</taxon>
        <taxon>Bacillati</taxon>
        <taxon>Bacillota</taxon>
        <taxon>Clostridia</taxon>
        <taxon>Eubacteriales</taxon>
        <taxon>Clostridiaceae</taxon>
        <taxon>Clostridium</taxon>
    </lineage>
</organism>
<evidence type="ECO:0000313" key="2">
    <source>
        <dbReference type="Proteomes" id="UP000587880"/>
    </source>
</evidence>
<proteinExistence type="predicted"/>
<comment type="caution">
    <text evidence="1">The sequence shown here is derived from an EMBL/GenBank/DDBJ whole genome shotgun (WGS) entry which is preliminary data.</text>
</comment>
<gene>
    <name evidence="1" type="ORF">HF849_25270</name>
</gene>
<dbReference type="AlphaFoldDB" id="A0A7X9STV0"/>
<reference evidence="1 2" key="1">
    <citation type="submission" date="2020-04" db="EMBL/GenBank/DDBJ databases">
        <authorList>
            <person name="Hitch T.C.A."/>
            <person name="Wylensek D."/>
            <person name="Clavel T."/>
        </authorList>
    </citation>
    <scope>NUCLEOTIDE SEQUENCE [LARGE SCALE GENOMIC DNA]</scope>
    <source>
        <strain evidence="1 2">WB01_NA02</strain>
    </source>
</reference>
<evidence type="ECO:0000313" key="1">
    <source>
        <dbReference type="EMBL" id="NMF07972.1"/>
    </source>
</evidence>
<dbReference type="Proteomes" id="UP000587880">
    <property type="component" value="Unassembled WGS sequence"/>
</dbReference>
<sequence>MIKMIHKIIKPFLNYLYINSFTIKDLGATELLKLPKIIKKNNTMTVLTLQDQDKFIHSLDGNPDRMLYLFALRYWTAFRRDIGTYMERCK</sequence>
<accession>A0A7X9STV0</accession>